<evidence type="ECO:0000313" key="9">
    <source>
        <dbReference type="Proteomes" id="UP000272888"/>
    </source>
</evidence>
<evidence type="ECO:0000256" key="2">
    <source>
        <dbReference type="ARBA" id="ARBA00007330"/>
    </source>
</evidence>
<evidence type="ECO:0000313" key="8">
    <source>
        <dbReference type="EMBL" id="RKH32208.1"/>
    </source>
</evidence>
<evidence type="ECO:0000256" key="5">
    <source>
        <dbReference type="ARBA" id="ARBA00023002"/>
    </source>
</evidence>
<dbReference type="PROSITE" id="PS00977">
    <property type="entry name" value="FAD_G3PDH_1"/>
    <property type="match status" value="1"/>
</dbReference>
<dbReference type="PANTHER" id="PTHR11985">
    <property type="entry name" value="GLYCEROL-3-PHOSPHATE DEHYDROGENASE"/>
    <property type="match status" value="1"/>
</dbReference>
<evidence type="ECO:0000256" key="1">
    <source>
        <dbReference type="ARBA" id="ARBA00001974"/>
    </source>
</evidence>
<dbReference type="Proteomes" id="UP000272888">
    <property type="component" value="Unassembled WGS sequence"/>
</dbReference>
<protein>
    <recommendedName>
        <fullName evidence="6">Glycerol-3-phosphate dehydrogenase</fullName>
        <ecNumber evidence="6">1.1.5.3</ecNumber>
    </recommendedName>
</protein>
<gene>
    <name evidence="8" type="ORF">D7V93_44205</name>
</gene>
<dbReference type="InterPro" id="IPR036188">
    <property type="entry name" value="FAD/NAD-bd_sf"/>
</dbReference>
<dbReference type="PRINTS" id="PR01001">
    <property type="entry name" value="FADG3PDH"/>
</dbReference>
<dbReference type="EMBL" id="RAWB01001211">
    <property type="protein sequence ID" value="RKH32208.1"/>
    <property type="molecule type" value="Genomic_DNA"/>
</dbReference>
<dbReference type="EC" id="1.1.5.3" evidence="6"/>
<keyword evidence="4" id="KW-0274">FAD</keyword>
<feature type="non-terminal residue" evidence="8">
    <location>
        <position position="138"/>
    </location>
</feature>
<name>A0A3A8MIC8_9BACT</name>
<organism evidence="8 9">
    <name type="scientific">Corallococcus llansteffanensis</name>
    <dbReference type="NCBI Taxonomy" id="2316731"/>
    <lineage>
        <taxon>Bacteria</taxon>
        <taxon>Pseudomonadati</taxon>
        <taxon>Myxococcota</taxon>
        <taxon>Myxococcia</taxon>
        <taxon>Myxococcales</taxon>
        <taxon>Cystobacterineae</taxon>
        <taxon>Myxococcaceae</taxon>
        <taxon>Corallococcus</taxon>
    </lineage>
</organism>
<dbReference type="GO" id="GO:0046168">
    <property type="term" value="P:glycerol-3-phosphate catabolic process"/>
    <property type="evidence" value="ECO:0007669"/>
    <property type="project" value="TreeGrafter"/>
</dbReference>
<evidence type="ECO:0000256" key="3">
    <source>
        <dbReference type="ARBA" id="ARBA00022630"/>
    </source>
</evidence>
<evidence type="ECO:0000256" key="4">
    <source>
        <dbReference type="ARBA" id="ARBA00022827"/>
    </source>
</evidence>
<dbReference type="Gene3D" id="3.50.50.60">
    <property type="entry name" value="FAD/NAD(P)-binding domain"/>
    <property type="match status" value="1"/>
</dbReference>
<dbReference type="GO" id="GO:0009331">
    <property type="term" value="C:glycerol-3-phosphate dehydrogenase (FAD) complex"/>
    <property type="evidence" value="ECO:0007669"/>
    <property type="project" value="UniProtKB-UniRule"/>
</dbReference>
<evidence type="ECO:0000256" key="6">
    <source>
        <dbReference type="RuleBase" id="RU361217"/>
    </source>
</evidence>
<reference evidence="9" key="1">
    <citation type="submission" date="2018-09" db="EMBL/GenBank/DDBJ databases">
        <authorList>
            <person name="Livingstone P.G."/>
            <person name="Whitworth D.E."/>
        </authorList>
    </citation>
    <scope>NUCLEOTIDE SEQUENCE [LARGE SCALE GENOMIC DNA]</scope>
    <source>
        <strain evidence="9">CA051B</strain>
    </source>
</reference>
<proteinExistence type="inferred from homology"/>
<keyword evidence="5 6" id="KW-0560">Oxidoreductase</keyword>
<dbReference type="PANTHER" id="PTHR11985:SF35">
    <property type="entry name" value="ANAEROBIC GLYCEROL-3-PHOSPHATE DEHYDROGENASE SUBUNIT A"/>
    <property type="match status" value="1"/>
</dbReference>
<dbReference type="GO" id="GO:0004368">
    <property type="term" value="F:glycerol-3-phosphate dehydrogenase (quinone) activity"/>
    <property type="evidence" value="ECO:0007669"/>
    <property type="project" value="UniProtKB-EC"/>
</dbReference>
<dbReference type="Pfam" id="PF01266">
    <property type="entry name" value="DAO"/>
    <property type="match status" value="1"/>
</dbReference>
<dbReference type="InterPro" id="IPR000447">
    <property type="entry name" value="G3P_DH_FAD-dep"/>
</dbReference>
<dbReference type="InterPro" id="IPR006076">
    <property type="entry name" value="FAD-dep_OxRdtase"/>
</dbReference>
<keyword evidence="9" id="KW-1185">Reference proteome</keyword>
<feature type="domain" description="FAD dependent oxidoreductase" evidence="7">
    <location>
        <begin position="1"/>
        <end position="98"/>
    </location>
</feature>
<dbReference type="RefSeq" id="WP_120648753.1">
    <property type="nucleotide sequence ID" value="NZ_RAWB01001211.1"/>
</dbReference>
<feature type="non-terminal residue" evidence="8">
    <location>
        <position position="1"/>
    </location>
</feature>
<dbReference type="AlphaFoldDB" id="A0A3A8MIC8"/>
<comment type="cofactor">
    <cofactor evidence="1 6">
        <name>FAD</name>
        <dbReference type="ChEBI" id="CHEBI:57692"/>
    </cofactor>
</comment>
<sequence>VIVIGGGITGVGIALDAATRGLTVALVEKHDLAFGTSRWSSKLVHGGLRYLASGNVGIARRSAVERGILMTRNAPHLVHAMPQLVPLLPSMGHTKRALVRAGFLAGDALRVLAGTPAATLPRSRRIPASRVVEIAPTV</sequence>
<keyword evidence="3 6" id="KW-0285">Flavoprotein</keyword>
<accession>A0A3A8MIC8</accession>
<dbReference type="SUPFAM" id="SSF51905">
    <property type="entry name" value="FAD/NAD(P)-binding domain"/>
    <property type="match status" value="1"/>
</dbReference>
<comment type="caution">
    <text evidence="8">The sequence shown here is derived from an EMBL/GenBank/DDBJ whole genome shotgun (WGS) entry which is preliminary data.</text>
</comment>
<comment type="similarity">
    <text evidence="2 6">Belongs to the FAD-dependent glycerol-3-phosphate dehydrogenase family.</text>
</comment>
<evidence type="ECO:0000259" key="7">
    <source>
        <dbReference type="Pfam" id="PF01266"/>
    </source>
</evidence>
<comment type="catalytic activity">
    <reaction evidence="6">
        <text>a quinone + sn-glycerol 3-phosphate = dihydroxyacetone phosphate + a quinol</text>
        <dbReference type="Rhea" id="RHEA:18977"/>
        <dbReference type="ChEBI" id="CHEBI:24646"/>
        <dbReference type="ChEBI" id="CHEBI:57597"/>
        <dbReference type="ChEBI" id="CHEBI:57642"/>
        <dbReference type="ChEBI" id="CHEBI:132124"/>
        <dbReference type="EC" id="1.1.5.3"/>
    </reaction>
</comment>